<comment type="subcellular location">
    <subcellularLocation>
        <location evidence="3">Cytoplasm</location>
    </subcellularLocation>
    <subcellularLocation>
        <location evidence="3">Nucleus</location>
    </subcellularLocation>
</comment>
<dbReference type="Proteomes" id="UP000007431">
    <property type="component" value="Unassembled WGS sequence"/>
</dbReference>
<evidence type="ECO:0000256" key="2">
    <source>
        <dbReference type="ARBA" id="ARBA00023242"/>
    </source>
</evidence>
<dbReference type="InterPro" id="IPR013868">
    <property type="entry name" value="Cut8/Sts1_fam"/>
</dbReference>
<dbReference type="STRING" id="578458.D8PP56"/>
<dbReference type="EMBL" id="GL377302">
    <property type="protein sequence ID" value="EFJ02293.1"/>
    <property type="molecule type" value="Genomic_DNA"/>
</dbReference>
<dbReference type="Pfam" id="PF08559">
    <property type="entry name" value="Cut8"/>
    <property type="match status" value="1"/>
</dbReference>
<dbReference type="eggNOG" id="ENOG502S6VH">
    <property type="taxonomic scope" value="Eukaryota"/>
</dbReference>
<dbReference type="GeneID" id="9589869"/>
<comment type="function">
    <text evidence="3">Involved in ubiquitin-mediated protein degradation. Regulatory factor in the ubiquitin/proteasome pathway that controls the turnover of proteasome substrates. Targets proteasomes to the nucleus and facilitates the degradation of nuclear proteins.</text>
</comment>
<keyword evidence="3" id="KW-0813">Transport</keyword>
<feature type="compositionally biased region" description="Basic and acidic residues" evidence="4">
    <location>
        <begin position="36"/>
        <end position="64"/>
    </location>
</feature>
<accession>D8PP56</accession>
<keyword evidence="6" id="KW-1185">Reference proteome</keyword>
<dbReference type="OMA" id="KDAYPYS"/>
<dbReference type="PANTHER" id="PTHR28032:SF1">
    <property type="entry name" value="FI02826P"/>
    <property type="match status" value="1"/>
</dbReference>
<dbReference type="GO" id="GO:0015031">
    <property type="term" value="P:protein transport"/>
    <property type="evidence" value="ECO:0007669"/>
    <property type="project" value="UniProtKB-UniRule"/>
</dbReference>
<evidence type="ECO:0000313" key="6">
    <source>
        <dbReference type="Proteomes" id="UP000007431"/>
    </source>
</evidence>
<feature type="region of interest" description="Disordered" evidence="4">
    <location>
        <begin position="1"/>
        <end position="96"/>
    </location>
</feature>
<evidence type="ECO:0000256" key="1">
    <source>
        <dbReference type="ARBA" id="ARBA00006199"/>
    </source>
</evidence>
<organism evidence="6">
    <name type="scientific">Schizophyllum commune (strain H4-8 / FGSC 9210)</name>
    <name type="common">Split gill fungus</name>
    <dbReference type="NCBI Taxonomy" id="578458"/>
    <lineage>
        <taxon>Eukaryota</taxon>
        <taxon>Fungi</taxon>
        <taxon>Dikarya</taxon>
        <taxon>Basidiomycota</taxon>
        <taxon>Agaricomycotina</taxon>
        <taxon>Agaricomycetes</taxon>
        <taxon>Agaricomycetidae</taxon>
        <taxon>Agaricales</taxon>
        <taxon>Schizophyllaceae</taxon>
        <taxon>Schizophyllum</taxon>
    </lineage>
</organism>
<dbReference type="Gene3D" id="1.20.58.1590">
    <property type="entry name" value="Tethering factor for nuclear proteasome Cut8/Sts1"/>
    <property type="match status" value="1"/>
</dbReference>
<keyword evidence="3" id="KW-0963">Cytoplasm</keyword>
<evidence type="ECO:0000256" key="3">
    <source>
        <dbReference type="RuleBase" id="RU368013"/>
    </source>
</evidence>
<dbReference type="HOGENOM" id="CLU_056224_0_0_1"/>
<dbReference type="GO" id="GO:0071630">
    <property type="term" value="P:nuclear protein quality control by the ubiquitin-proteasome system"/>
    <property type="evidence" value="ECO:0007669"/>
    <property type="project" value="UniProtKB-UniRule"/>
</dbReference>
<dbReference type="VEuPathDB" id="FungiDB:SCHCODRAFT_02486372"/>
<comment type="subunit">
    <text evidence="3">Binds the proteasome.</text>
</comment>
<dbReference type="PANTHER" id="PTHR28032">
    <property type="entry name" value="FI02826P"/>
    <property type="match status" value="1"/>
</dbReference>
<dbReference type="InParanoid" id="D8PP56"/>
<dbReference type="GO" id="GO:0005737">
    <property type="term" value="C:cytoplasm"/>
    <property type="evidence" value="ECO:0007669"/>
    <property type="project" value="UniProtKB-SubCell"/>
</dbReference>
<sequence length="339" mass="37758">MQPSHNFGMQAAHPFGTQATLAPLMNNTPRAQKRRHEGDEEQQSRRPLSRDASMDRSPPPERPRKGLAKRARMVPAEPSGRSQTKENKTPDGEEEHDVDVGVLLANLPPQSLLPMLTALVTQQPQLKRTILNLIPRPTLESALQTLATAAKKLSEAYPYSGPQAPAPTFAFGASAPSPFAQPQQHQPMRESYITDRLRPHVAEFVSACTSYLPYFSYTAAPAPGKPKEKPHAMETYLFLEALTQHVYAQQPLAQSSLAQVFLQRLVEEWTAWVDGVDEVVNRQGGMYGSDAVRSWERGLDYFAGRDGEWSQGMRGVRDRWVGKVGWLVGRTPSHPMMDL</sequence>
<keyword evidence="2 3" id="KW-0539">Nucleus</keyword>
<dbReference type="GO" id="GO:0070628">
    <property type="term" value="F:proteasome binding"/>
    <property type="evidence" value="ECO:0007669"/>
    <property type="project" value="TreeGrafter"/>
</dbReference>
<evidence type="ECO:0000313" key="5">
    <source>
        <dbReference type="EMBL" id="EFJ02293.1"/>
    </source>
</evidence>
<keyword evidence="3" id="KW-0653">Protein transport</keyword>
<gene>
    <name evidence="5" type="ORF">SCHCODRAFT_72973</name>
</gene>
<proteinExistence type="inferred from homology"/>
<feature type="compositionally biased region" description="Polar residues" evidence="4">
    <location>
        <begin position="17"/>
        <end position="30"/>
    </location>
</feature>
<name>D8PP56_SCHCM</name>
<dbReference type="KEGG" id="scm:SCHCO_02486372"/>
<dbReference type="OrthoDB" id="10061064at2759"/>
<dbReference type="AlphaFoldDB" id="D8PP56"/>
<dbReference type="InterPro" id="IPR038422">
    <property type="entry name" value="Cut8/Sts1_sf"/>
</dbReference>
<evidence type="ECO:0000256" key="4">
    <source>
        <dbReference type="SAM" id="MobiDB-lite"/>
    </source>
</evidence>
<reference evidence="5 6" key="1">
    <citation type="journal article" date="2010" name="Nat. Biotechnol.">
        <title>Genome sequence of the model mushroom Schizophyllum commune.</title>
        <authorList>
            <person name="Ohm R.A."/>
            <person name="de Jong J.F."/>
            <person name="Lugones L.G."/>
            <person name="Aerts A."/>
            <person name="Kothe E."/>
            <person name="Stajich J.E."/>
            <person name="de Vries R.P."/>
            <person name="Record E."/>
            <person name="Levasseur A."/>
            <person name="Baker S.E."/>
            <person name="Bartholomew K.A."/>
            <person name="Coutinho P.M."/>
            <person name="Erdmann S."/>
            <person name="Fowler T.J."/>
            <person name="Gathman A.C."/>
            <person name="Lombard V."/>
            <person name="Henrissat B."/>
            <person name="Knabe N."/>
            <person name="Kuees U."/>
            <person name="Lilly W.W."/>
            <person name="Lindquist E."/>
            <person name="Lucas S."/>
            <person name="Magnuson J.K."/>
            <person name="Piumi F."/>
            <person name="Raudaskoski M."/>
            <person name="Salamov A."/>
            <person name="Schmutz J."/>
            <person name="Schwarze F.W.M.R."/>
            <person name="vanKuyk P.A."/>
            <person name="Horton J.S."/>
            <person name="Grigoriev I.V."/>
            <person name="Woesten H.A.B."/>
        </authorList>
    </citation>
    <scope>NUCLEOTIDE SEQUENCE [LARGE SCALE GENOMIC DNA]</scope>
    <source>
        <strain evidence="6">H4-8 / FGSC 9210</strain>
    </source>
</reference>
<dbReference type="GO" id="GO:0031144">
    <property type="term" value="P:proteasome localization"/>
    <property type="evidence" value="ECO:0007669"/>
    <property type="project" value="UniProtKB-UniRule"/>
</dbReference>
<comment type="similarity">
    <text evidence="1 3">Belongs to the cut8/STS1 family.</text>
</comment>
<dbReference type="RefSeq" id="XP_003037195.1">
    <property type="nucleotide sequence ID" value="XM_003037149.1"/>
</dbReference>
<dbReference type="GO" id="GO:0031965">
    <property type="term" value="C:nuclear membrane"/>
    <property type="evidence" value="ECO:0007669"/>
    <property type="project" value="TreeGrafter"/>
</dbReference>
<protein>
    <recommendedName>
        <fullName evidence="3">Tethering factor for nuclear proteasome STS1</fullName>
    </recommendedName>
</protein>